<dbReference type="PANTHER" id="PTHR31973">
    <property type="entry name" value="POLYPROTEIN, PUTATIVE-RELATED"/>
    <property type="match status" value="1"/>
</dbReference>
<feature type="compositionally biased region" description="Polar residues" evidence="4">
    <location>
        <begin position="587"/>
        <end position="622"/>
    </location>
</feature>
<evidence type="ECO:0000256" key="1">
    <source>
        <dbReference type="ARBA" id="ARBA00022578"/>
    </source>
</evidence>
<feature type="region of interest" description="Disordered" evidence="4">
    <location>
        <begin position="205"/>
        <end position="241"/>
    </location>
</feature>
<dbReference type="Proteomes" id="UP000007015">
    <property type="component" value="Chromosome 3"/>
</dbReference>
<keyword evidence="3" id="KW-0233">DNA recombination</keyword>
<feature type="compositionally biased region" description="Basic and acidic residues" evidence="4">
    <location>
        <begin position="154"/>
        <end position="168"/>
    </location>
</feature>
<dbReference type="EMBL" id="CM000128">
    <property type="protein sequence ID" value="EEC74761.1"/>
    <property type="molecule type" value="Genomic_DNA"/>
</dbReference>
<keyword evidence="6" id="KW-1185">Reference proteome</keyword>
<evidence type="ECO:0000256" key="3">
    <source>
        <dbReference type="ARBA" id="ARBA00023172"/>
    </source>
</evidence>
<protein>
    <submittedName>
        <fullName evidence="5">Uncharacterized protein</fullName>
    </submittedName>
</protein>
<name>B8AQT5_ORYSI</name>
<dbReference type="HOGENOM" id="CLU_439682_0_0_1"/>
<keyword evidence="2" id="KW-0238">DNA-binding</keyword>
<feature type="region of interest" description="Disordered" evidence="4">
    <location>
        <begin position="154"/>
        <end position="191"/>
    </location>
</feature>
<feature type="region of interest" description="Disordered" evidence="4">
    <location>
        <begin position="549"/>
        <end position="622"/>
    </location>
</feature>
<sequence>MEEIISMELILMEEFNRPTHSDLQLVVRVESFFSLPDGGPKQYLQGKTLPTQNIDMHKYDLLQVVNFIAEHYTWGSKQYVSLWRSLDDGFVEIKSDEHLREWFQLNIDKGVVCIDAKINDFNGPLQFSPTKCRFHPSVRSRACISEIATNEGAKKKSARNERATNEGAKKKRAKNSIKKGSNDEDAVGIDDEGIYSDNESLVAHSDSSYDSDLAESSDSDCSDPEFDPDQEIVDEDDDDDDVPVFAYDVQDPCIDVGVVFPDVDQCKMTRKDLEPFGKEQKRVASGVFFASTSPKYIGCKVKTSGPKHTCGSFNKCGETMVTTKWVADRVVDLLRDNPSRGAKDLQEELNRKHQIDIPYFKVFRGLVISTDAGKGIESVVDDVYPGVEHRECMRHLWKNMKKKFHGPLFAQNMWAAAKSFTNEKFTYHMGKIEEKCPEALSWLDDNHPYIWSRSKFSEECKVDYINNNLSECFNSWVSRTKDRRIVDMHDAIRQMIITKFVARNNFAGKMEGRIIPGITKSLNAQSKNIKDHEDRWTHVDLGYKIKKPRLRRKPRRPRVARMKASDEAGTSKRKKCTECNELGHTAKTCQGGPTASQKRIHSSSEIGTGDGNNDTSAAATSK</sequence>
<feature type="compositionally biased region" description="Acidic residues" evidence="4">
    <location>
        <begin position="212"/>
        <end position="241"/>
    </location>
</feature>
<feature type="compositionally biased region" description="Basic residues" evidence="4">
    <location>
        <begin position="549"/>
        <end position="561"/>
    </location>
</feature>
<organism evidence="5 6">
    <name type="scientific">Oryza sativa subsp. indica</name>
    <name type="common">Rice</name>
    <dbReference type="NCBI Taxonomy" id="39946"/>
    <lineage>
        <taxon>Eukaryota</taxon>
        <taxon>Viridiplantae</taxon>
        <taxon>Streptophyta</taxon>
        <taxon>Embryophyta</taxon>
        <taxon>Tracheophyta</taxon>
        <taxon>Spermatophyta</taxon>
        <taxon>Magnoliopsida</taxon>
        <taxon>Liliopsida</taxon>
        <taxon>Poales</taxon>
        <taxon>Poaceae</taxon>
        <taxon>BOP clade</taxon>
        <taxon>Oryzoideae</taxon>
        <taxon>Oryzeae</taxon>
        <taxon>Oryzinae</taxon>
        <taxon>Oryza</taxon>
        <taxon>Oryza sativa</taxon>
    </lineage>
</organism>
<evidence type="ECO:0000313" key="6">
    <source>
        <dbReference type="Proteomes" id="UP000007015"/>
    </source>
</evidence>
<accession>B8AQT5</accession>
<dbReference type="GO" id="GO:0003677">
    <property type="term" value="F:DNA binding"/>
    <property type="evidence" value="ECO:0007669"/>
    <property type="project" value="UniProtKB-KW"/>
</dbReference>
<dbReference type="Gramene" id="BGIOSGA012116-TA">
    <property type="protein sequence ID" value="BGIOSGA012116-PA"/>
    <property type="gene ID" value="BGIOSGA012116"/>
</dbReference>
<reference evidence="5 6" key="1">
    <citation type="journal article" date="2005" name="PLoS Biol.">
        <title>The genomes of Oryza sativa: a history of duplications.</title>
        <authorList>
            <person name="Yu J."/>
            <person name="Wang J."/>
            <person name="Lin W."/>
            <person name="Li S."/>
            <person name="Li H."/>
            <person name="Zhou J."/>
            <person name="Ni P."/>
            <person name="Dong W."/>
            <person name="Hu S."/>
            <person name="Zeng C."/>
            <person name="Zhang J."/>
            <person name="Zhang Y."/>
            <person name="Li R."/>
            <person name="Xu Z."/>
            <person name="Li S."/>
            <person name="Li X."/>
            <person name="Zheng H."/>
            <person name="Cong L."/>
            <person name="Lin L."/>
            <person name="Yin J."/>
            <person name="Geng J."/>
            <person name="Li G."/>
            <person name="Shi J."/>
            <person name="Liu J."/>
            <person name="Lv H."/>
            <person name="Li J."/>
            <person name="Wang J."/>
            <person name="Deng Y."/>
            <person name="Ran L."/>
            <person name="Shi X."/>
            <person name="Wang X."/>
            <person name="Wu Q."/>
            <person name="Li C."/>
            <person name="Ren X."/>
            <person name="Wang J."/>
            <person name="Wang X."/>
            <person name="Li D."/>
            <person name="Liu D."/>
            <person name="Zhang X."/>
            <person name="Ji Z."/>
            <person name="Zhao W."/>
            <person name="Sun Y."/>
            <person name="Zhang Z."/>
            <person name="Bao J."/>
            <person name="Han Y."/>
            <person name="Dong L."/>
            <person name="Ji J."/>
            <person name="Chen P."/>
            <person name="Wu S."/>
            <person name="Liu J."/>
            <person name="Xiao Y."/>
            <person name="Bu D."/>
            <person name="Tan J."/>
            <person name="Yang L."/>
            <person name="Ye C."/>
            <person name="Zhang J."/>
            <person name="Xu J."/>
            <person name="Zhou Y."/>
            <person name="Yu Y."/>
            <person name="Zhang B."/>
            <person name="Zhuang S."/>
            <person name="Wei H."/>
            <person name="Liu B."/>
            <person name="Lei M."/>
            <person name="Yu H."/>
            <person name="Li Y."/>
            <person name="Xu H."/>
            <person name="Wei S."/>
            <person name="He X."/>
            <person name="Fang L."/>
            <person name="Zhang Z."/>
            <person name="Zhang Y."/>
            <person name="Huang X."/>
            <person name="Su Z."/>
            <person name="Tong W."/>
            <person name="Li J."/>
            <person name="Tong Z."/>
            <person name="Li S."/>
            <person name="Ye J."/>
            <person name="Wang L."/>
            <person name="Fang L."/>
            <person name="Lei T."/>
            <person name="Chen C."/>
            <person name="Chen H."/>
            <person name="Xu Z."/>
            <person name="Li H."/>
            <person name="Huang H."/>
            <person name="Zhang F."/>
            <person name="Xu H."/>
            <person name="Li N."/>
            <person name="Zhao C."/>
            <person name="Li S."/>
            <person name="Dong L."/>
            <person name="Huang Y."/>
            <person name="Li L."/>
            <person name="Xi Y."/>
            <person name="Qi Q."/>
            <person name="Li W."/>
            <person name="Zhang B."/>
            <person name="Hu W."/>
            <person name="Zhang Y."/>
            <person name="Tian X."/>
            <person name="Jiao Y."/>
            <person name="Liang X."/>
            <person name="Jin J."/>
            <person name="Gao L."/>
            <person name="Zheng W."/>
            <person name="Hao B."/>
            <person name="Liu S."/>
            <person name="Wang W."/>
            <person name="Yuan L."/>
            <person name="Cao M."/>
            <person name="McDermott J."/>
            <person name="Samudrala R."/>
            <person name="Wang J."/>
            <person name="Wong G.K."/>
            <person name="Yang H."/>
        </authorList>
    </citation>
    <scope>NUCLEOTIDE SEQUENCE [LARGE SCALE GENOMIC DNA]</scope>
    <source>
        <strain evidence="6">cv. 93-11</strain>
    </source>
</reference>
<dbReference type="PANTHER" id="PTHR31973:SF187">
    <property type="entry name" value="MUTATOR TRANSPOSASE MUDRA PROTEIN"/>
    <property type="match status" value="1"/>
</dbReference>
<evidence type="ECO:0000256" key="4">
    <source>
        <dbReference type="SAM" id="MobiDB-lite"/>
    </source>
</evidence>
<evidence type="ECO:0000256" key="2">
    <source>
        <dbReference type="ARBA" id="ARBA00023125"/>
    </source>
</evidence>
<dbReference type="InterPro" id="IPR001207">
    <property type="entry name" value="Transposase_mutator"/>
</dbReference>
<gene>
    <name evidence="5" type="ORF">OsI_10527</name>
</gene>
<evidence type="ECO:0000313" key="5">
    <source>
        <dbReference type="EMBL" id="EEC74761.1"/>
    </source>
</evidence>
<dbReference type="GO" id="GO:0004803">
    <property type="term" value="F:transposase activity"/>
    <property type="evidence" value="ECO:0007669"/>
    <property type="project" value="InterPro"/>
</dbReference>
<dbReference type="AlphaFoldDB" id="B8AQT5"/>
<keyword evidence="1" id="KW-0815">Transposition</keyword>
<proteinExistence type="predicted"/>
<dbReference type="GO" id="GO:0006313">
    <property type="term" value="P:DNA transposition"/>
    <property type="evidence" value="ECO:0007669"/>
    <property type="project" value="InterPro"/>
</dbReference>
<dbReference type="PROSITE" id="PS01007">
    <property type="entry name" value="TRANSPOSASE_MUTATOR"/>
    <property type="match status" value="1"/>
</dbReference>